<dbReference type="InterPro" id="IPR029494">
    <property type="entry name" value="DarT"/>
</dbReference>
<accession>A0ABW8V899</accession>
<keyword evidence="1 6" id="KW-1277">Toxin-antitoxin system</keyword>
<comment type="caution">
    <text evidence="6">Lacks conserved residue(s) required for the propagation of feature annotation.</text>
</comment>
<protein>
    <submittedName>
        <fullName evidence="8">DarT ssDNA thymidine ADP-ribosyltransferase family protein</fullName>
    </submittedName>
</protein>
<proteinExistence type="inferred from homology"/>
<keyword evidence="4" id="KW-0548">Nucleotidyltransferase</keyword>
<evidence type="ECO:0000256" key="4">
    <source>
        <dbReference type="ARBA" id="ARBA00022695"/>
    </source>
</evidence>
<evidence type="ECO:0000256" key="2">
    <source>
        <dbReference type="ARBA" id="ARBA00022676"/>
    </source>
</evidence>
<name>A0ABW8V899_9PROT</name>
<evidence type="ECO:0000259" key="7">
    <source>
        <dbReference type="PROSITE" id="PS52018"/>
    </source>
</evidence>
<organism evidence="8 9">
    <name type="scientific">Azospirillum argentinense</name>
    <dbReference type="NCBI Taxonomy" id="2970906"/>
    <lineage>
        <taxon>Bacteria</taxon>
        <taxon>Pseudomonadati</taxon>
        <taxon>Pseudomonadota</taxon>
        <taxon>Alphaproteobacteria</taxon>
        <taxon>Rhodospirillales</taxon>
        <taxon>Azospirillaceae</taxon>
        <taxon>Azospirillum</taxon>
    </lineage>
</organism>
<reference evidence="8 9" key="1">
    <citation type="submission" date="2024-11" db="EMBL/GenBank/DDBJ databases">
        <title>Draft genome sequences of two bacteria associated to sugarcane roots in Colombia.</title>
        <authorList>
            <person name="Pardo-Diaz S."/>
            <person name="Masmela-Mendoza J."/>
            <person name="Delgadillo-Duran P."/>
            <person name="Bautista E.J."/>
            <person name="Rojas-Tapias D.F."/>
        </authorList>
    </citation>
    <scope>NUCLEOTIDE SEQUENCE [LARGE SCALE GENOMIC DNA]</scope>
    <source>
        <strain evidence="8 9">Ap18</strain>
    </source>
</reference>
<dbReference type="EMBL" id="JBJLSN010000020">
    <property type="protein sequence ID" value="MFL7902586.1"/>
    <property type="molecule type" value="Genomic_DNA"/>
</dbReference>
<evidence type="ECO:0000256" key="1">
    <source>
        <dbReference type="ARBA" id="ARBA00022649"/>
    </source>
</evidence>
<comment type="similarity">
    <text evidence="6">Belongs to the DarT ADP-ribosyltransferase family.</text>
</comment>
<feature type="domain" description="DarT" evidence="7">
    <location>
        <begin position="30"/>
        <end position="230"/>
    </location>
</feature>
<evidence type="ECO:0000313" key="8">
    <source>
        <dbReference type="EMBL" id="MFL7902586.1"/>
    </source>
</evidence>
<dbReference type="RefSeq" id="WP_407824491.1">
    <property type="nucleotide sequence ID" value="NZ_JBJLSN010000020.1"/>
</dbReference>
<evidence type="ECO:0000313" key="9">
    <source>
        <dbReference type="Proteomes" id="UP001628281"/>
    </source>
</evidence>
<gene>
    <name evidence="8" type="ORF">ACJ41P_15750</name>
</gene>
<evidence type="ECO:0000256" key="3">
    <source>
        <dbReference type="ARBA" id="ARBA00022679"/>
    </source>
</evidence>
<comment type="caution">
    <text evidence="8">The sequence shown here is derived from an EMBL/GenBank/DDBJ whole genome shotgun (WGS) entry which is preliminary data.</text>
</comment>
<evidence type="ECO:0000256" key="5">
    <source>
        <dbReference type="ARBA" id="ARBA00023125"/>
    </source>
</evidence>
<keyword evidence="5 6" id="KW-0238">DNA-binding</keyword>
<keyword evidence="3" id="KW-0808">Transferase</keyword>
<dbReference type="Proteomes" id="UP001628281">
    <property type="component" value="Unassembled WGS sequence"/>
</dbReference>
<keyword evidence="9" id="KW-1185">Reference proteome</keyword>
<sequence>MGISIDRVQRHINESCAALRNFAQNANWPRYLFHAAHVQTAVDILRCGYISPRADLGVIAHDVANQGALANNEIAHHYARLYFRPKNRFHFRTEGIKCLTDPYRYPCHMSVPIMLAFDAASVLTAPETAFTDRNFAHQIVPGHDEAYFDQINFNDVYHDRPTSADRNNEIQDRRMAEVVFPGNLTLEGHLRFIICRSVFDRDTLIYLLGPTAAQYRRLMIVEQVRGSTFFHKGLYIKSISVSGGRLHVGLKPPDQMPTNGRYDVAVTRIENGQHFAMAAGEIDANIPAFNVTLPQKNKVTHVGINLEGVLAYCGPITTEESSIF</sequence>
<evidence type="ECO:0000256" key="6">
    <source>
        <dbReference type="PROSITE-ProRule" id="PRU01362"/>
    </source>
</evidence>
<dbReference type="Pfam" id="PF14487">
    <property type="entry name" value="DarT"/>
    <property type="match status" value="1"/>
</dbReference>
<dbReference type="PROSITE" id="PS52018">
    <property type="entry name" value="DART"/>
    <property type="match status" value="1"/>
</dbReference>
<keyword evidence="2" id="KW-0328">Glycosyltransferase</keyword>